<dbReference type="Pfam" id="PF00107">
    <property type="entry name" value="ADH_zinc_N"/>
    <property type="match status" value="1"/>
</dbReference>
<comment type="similarity">
    <text evidence="2">Belongs to the zinc-containing alcohol dehydrogenase family.</text>
</comment>
<dbReference type="SUPFAM" id="SSF51735">
    <property type="entry name" value="NAD(P)-binding Rossmann-fold domains"/>
    <property type="match status" value="1"/>
</dbReference>
<dbReference type="InterPro" id="IPR036291">
    <property type="entry name" value="NAD(P)-bd_dom_sf"/>
</dbReference>
<dbReference type="PANTHER" id="PTHR43350:SF17">
    <property type="entry name" value="NAD-DEPENDENT ALCOHOL DEHYDROGENASE"/>
    <property type="match status" value="1"/>
</dbReference>
<gene>
    <name evidence="8" type="ORF">K432DRAFT_289139</name>
</gene>
<name>A0A8E2EHY2_9PEZI</name>
<evidence type="ECO:0000256" key="1">
    <source>
        <dbReference type="ARBA" id="ARBA00001947"/>
    </source>
</evidence>
<proteinExistence type="inferred from homology"/>
<protein>
    <submittedName>
        <fullName evidence="8">Isopropanol dehydrogenase</fullName>
    </submittedName>
</protein>
<comment type="cofactor">
    <cofactor evidence="1">
        <name>Zn(2+)</name>
        <dbReference type="ChEBI" id="CHEBI:29105"/>
    </cofactor>
</comment>
<dbReference type="OrthoDB" id="5407715at2759"/>
<dbReference type="CDD" id="cd05188">
    <property type="entry name" value="MDR"/>
    <property type="match status" value="1"/>
</dbReference>
<evidence type="ECO:0000256" key="2">
    <source>
        <dbReference type="ARBA" id="ARBA00008072"/>
    </source>
</evidence>
<accession>A0A8E2EHY2</accession>
<evidence type="ECO:0000313" key="9">
    <source>
        <dbReference type="Proteomes" id="UP000250266"/>
    </source>
</evidence>
<dbReference type="Proteomes" id="UP000250266">
    <property type="component" value="Unassembled WGS sequence"/>
</dbReference>
<evidence type="ECO:0000256" key="3">
    <source>
        <dbReference type="ARBA" id="ARBA00022723"/>
    </source>
</evidence>
<dbReference type="Pfam" id="PF08240">
    <property type="entry name" value="ADH_N"/>
    <property type="match status" value="1"/>
</dbReference>
<keyword evidence="9" id="KW-1185">Reference proteome</keyword>
<dbReference type="GO" id="GO:0046872">
    <property type="term" value="F:metal ion binding"/>
    <property type="evidence" value="ECO:0007669"/>
    <property type="project" value="UniProtKB-KW"/>
</dbReference>
<dbReference type="PANTHER" id="PTHR43350">
    <property type="entry name" value="NAD-DEPENDENT ALCOHOL DEHYDROGENASE"/>
    <property type="match status" value="1"/>
</dbReference>
<dbReference type="InterPro" id="IPR013149">
    <property type="entry name" value="ADH-like_C"/>
</dbReference>
<dbReference type="SUPFAM" id="SSF50129">
    <property type="entry name" value="GroES-like"/>
    <property type="match status" value="1"/>
</dbReference>
<sequence length="376" mass="39443">MATHKALVLSSFDKPISLETVPTPTATPGSAILRVLAAGLPAYARDIFTGKLPYVLTLPQVLGPSCVARVIEVGPDAIVLKPGQLVFVDPTIAARDDSDCNFLLGLHGGVTEESQRLMRESWRDGCYAEIVKAPLENCYILDEEVLIGKLGYKIHDLANLSCVLVPFGGLEEAGVGAGKTVIVAPATGKFSGGAVLAALAMGAKVIAAGRNEQGLEKLKTFPGAAERLLTVKLVSDAVKDTAALLAATGGKGAQAYIDFSPPAAGAHGTPTHITACLNTLKRGGIAMFMGGIYSNVEVNYIGLMMRNITIKAKFMYERAQAKTLIKMIEFGNLRIGEGSGMTIGGTFGLEEIEKALDLAEKGKGWGGDVFVVPNRG</sequence>
<organism evidence="8 9">
    <name type="scientific">Lepidopterella palustris CBS 459.81</name>
    <dbReference type="NCBI Taxonomy" id="1314670"/>
    <lineage>
        <taxon>Eukaryota</taxon>
        <taxon>Fungi</taxon>
        <taxon>Dikarya</taxon>
        <taxon>Ascomycota</taxon>
        <taxon>Pezizomycotina</taxon>
        <taxon>Dothideomycetes</taxon>
        <taxon>Pleosporomycetidae</taxon>
        <taxon>Mytilinidiales</taxon>
        <taxon>Argynnaceae</taxon>
        <taxon>Lepidopterella</taxon>
    </lineage>
</organism>
<dbReference type="GO" id="GO:0016491">
    <property type="term" value="F:oxidoreductase activity"/>
    <property type="evidence" value="ECO:0007669"/>
    <property type="project" value="UniProtKB-KW"/>
</dbReference>
<evidence type="ECO:0000259" key="7">
    <source>
        <dbReference type="Pfam" id="PF08240"/>
    </source>
</evidence>
<dbReference type="InterPro" id="IPR013154">
    <property type="entry name" value="ADH-like_N"/>
</dbReference>
<dbReference type="EMBL" id="KV744839">
    <property type="protein sequence ID" value="OCK84337.1"/>
    <property type="molecule type" value="Genomic_DNA"/>
</dbReference>
<dbReference type="Gene3D" id="3.40.50.720">
    <property type="entry name" value="NAD(P)-binding Rossmann-like Domain"/>
    <property type="match status" value="1"/>
</dbReference>
<keyword evidence="4" id="KW-0862">Zinc</keyword>
<feature type="domain" description="Alcohol dehydrogenase-like C-terminal" evidence="6">
    <location>
        <begin position="194"/>
        <end position="328"/>
    </location>
</feature>
<evidence type="ECO:0000256" key="4">
    <source>
        <dbReference type="ARBA" id="ARBA00022833"/>
    </source>
</evidence>
<evidence type="ECO:0000313" key="8">
    <source>
        <dbReference type="EMBL" id="OCK84337.1"/>
    </source>
</evidence>
<dbReference type="InterPro" id="IPR011032">
    <property type="entry name" value="GroES-like_sf"/>
</dbReference>
<keyword evidence="5" id="KW-0560">Oxidoreductase</keyword>
<keyword evidence="3" id="KW-0479">Metal-binding</keyword>
<feature type="domain" description="Alcohol dehydrogenase-like N-terminal" evidence="7">
    <location>
        <begin position="28"/>
        <end position="139"/>
    </location>
</feature>
<evidence type="ECO:0000259" key="6">
    <source>
        <dbReference type="Pfam" id="PF00107"/>
    </source>
</evidence>
<reference evidence="8 9" key="1">
    <citation type="journal article" date="2016" name="Nat. Commun.">
        <title>Ectomycorrhizal ecology is imprinted in the genome of the dominant symbiotic fungus Cenococcum geophilum.</title>
        <authorList>
            <consortium name="DOE Joint Genome Institute"/>
            <person name="Peter M."/>
            <person name="Kohler A."/>
            <person name="Ohm R.A."/>
            <person name="Kuo A."/>
            <person name="Krutzmann J."/>
            <person name="Morin E."/>
            <person name="Arend M."/>
            <person name="Barry K.W."/>
            <person name="Binder M."/>
            <person name="Choi C."/>
            <person name="Clum A."/>
            <person name="Copeland A."/>
            <person name="Grisel N."/>
            <person name="Haridas S."/>
            <person name="Kipfer T."/>
            <person name="LaButti K."/>
            <person name="Lindquist E."/>
            <person name="Lipzen A."/>
            <person name="Maire R."/>
            <person name="Meier B."/>
            <person name="Mihaltcheva S."/>
            <person name="Molinier V."/>
            <person name="Murat C."/>
            <person name="Poggeler S."/>
            <person name="Quandt C.A."/>
            <person name="Sperisen C."/>
            <person name="Tritt A."/>
            <person name="Tisserant E."/>
            <person name="Crous P.W."/>
            <person name="Henrissat B."/>
            <person name="Nehls U."/>
            <person name="Egli S."/>
            <person name="Spatafora J.W."/>
            <person name="Grigoriev I.V."/>
            <person name="Martin F.M."/>
        </authorList>
    </citation>
    <scope>NUCLEOTIDE SEQUENCE [LARGE SCALE GENOMIC DNA]</scope>
    <source>
        <strain evidence="8 9">CBS 459.81</strain>
    </source>
</reference>
<evidence type="ECO:0000256" key="5">
    <source>
        <dbReference type="ARBA" id="ARBA00023002"/>
    </source>
</evidence>
<dbReference type="AlphaFoldDB" id="A0A8E2EHY2"/>
<dbReference type="Gene3D" id="3.90.180.10">
    <property type="entry name" value="Medium-chain alcohol dehydrogenases, catalytic domain"/>
    <property type="match status" value="1"/>
</dbReference>